<dbReference type="Proteomes" id="UP001054945">
    <property type="component" value="Unassembled WGS sequence"/>
</dbReference>
<proteinExistence type="predicted"/>
<keyword evidence="2" id="KW-1185">Reference proteome</keyword>
<dbReference type="EMBL" id="BPLR01011815">
    <property type="protein sequence ID" value="GIY49274.1"/>
    <property type="molecule type" value="Genomic_DNA"/>
</dbReference>
<sequence>MKQPPLYYQSASYITQTLLYHPIRYKRRETGVSFWVLQQMPEDCTIRRQVKPGDRRIIECRTPSTTPVVSFVIAEAQTSLAHEIRFRLHKIVTQL</sequence>
<comment type="caution">
    <text evidence="1">The sequence shown here is derived from an EMBL/GenBank/DDBJ whole genome shotgun (WGS) entry which is preliminary data.</text>
</comment>
<accession>A0AAV4TTT2</accession>
<evidence type="ECO:0000313" key="2">
    <source>
        <dbReference type="Proteomes" id="UP001054945"/>
    </source>
</evidence>
<reference evidence="1 2" key="1">
    <citation type="submission" date="2021-06" db="EMBL/GenBank/DDBJ databases">
        <title>Caerostris extrusa draft genome.</title>
        <authorList>
            <person name="Kono N."/>
            <person name="Arakawa K."/>
        </authorList>
    </citation>
    <scope>NUCLEOTIDE SEQUENCE [LARGE SCALE GENOMIC DNA]</scope>
</reference>
<name>A0AAV4TTT2_CAEEX</name>
<organism evidence="1 2">
    <name type="scientific">Caerostris extrusa</name>
    <name type="common">Bark spider</name>
    <name type="synonym">Caerostris bankana</name>
    <dbReference type="NCBI Taxonomy" id="172846"/>
    <lineage>
        <taxon>Eukaryota</taxon>
        <taxon>Metazoa</taxon>
        <taxon>Ecdysozoa</taxon>
        <taxon>Arthropoda</taxon>
        <taxon>Chelicerata</taxon>
        <taxon>Arachnida</taxon>
        <taxon>Araneae</taxon>
        <taxon>Araneomorphae</taxon>
        <taxon>Entelegynae</taxon>
        <taxon>Araneoidea</taxon>
        <taxon>Araneidae</taxon>
        <taxon>Caerostris</taxon>
    </lineage>
</organism>
<protein>
    <submittedName>
        <fullName evidence="1">Uncharacterized protein</fullName>
    </submittedName>
</protein>
<gene>
    <name evidence="1" type="ORF">CEXT_324841</name>
</gene>
<dbReference type="AlphaFoldDB" id="A0AAV4TTT2"/>
<evidence type="ECO:0000313" key="1">
    <source>
        <dbReference type="EMBL" id="GIY49274.1"/>
    </source>
</evidence>